<gene>
    <name evidence="1" type="ORF">MSZNOR_2409</name>
</gene>
<protein>
    <submittedName>
        <fullName evidence="1">Uncharacterized protein</fullName>
    </submittedName>
</protein>
<sequence length="69" mass="7680">MILRDLTPSPPYLVYINPHNTLVSQPFRAGQNVVAPFMSRKNPDRLGKVSFAGRESVTDELGIRSFCCA</sequence>
<evidence type="ECO:0000313" key="2">
    <source>
        <dbReference type="Proteomes" id="UP001162030"/>
    </source>
</evidence>
<accession>A0ABM9I2E5</accession>
<organism evidence="1 2">
    <name type="scientific">Methylocaldum szegediense</name>
    <dbReference type="NCBI Taxonomy" id="73780"/>
    <lineage>
        <taxon>Bacteria</taxon>
        <taxon>Pseudomonadati</taxon>
        <taxon>Pseudomonadota</taxon>
        <taxon>Gammaproteobacteria</taxon>
        <taxon>Methylococcales</taxon>
        <taxon>Methylococcaceae</taxon>
        <taxon>Methylocaldum</taxon>
    </lineage>
</organism>
<keyword evidence="2" id="KW-1185">Reference proteome</keyword>
<proteinExistence type="predicted"/>
<dbReference type="EMBL" id="OX458333">
    <property type="protein sequence ID" value="CAI8845435.1"/>
    <property type="molecule type" value="Genomic_DNA"/>
</dbReference>
<reference evidence="1 2" key="1">
    <citation type="submission" date="2023-03" db="EMBL/GenBank/DDBJ databases">
        <authorList>
            <person name="Pearce D."/>
        </authorList>
    </citation>
    <scope>NUCLEOTIDE SEQUENCE [LARGE SCALE GENOMIC DNA]</scope>
    <source>
        <strain evidence="1">Msz</strain>
    </source>
</reference>
<dbReference type="Proteomes" id="UP001162030">
    <property type="component" value="Chromosome"/>
</dbReference>
<name>A0ABM9I2E5_9GAMM</name>
<evidence type="ECO:0000313" key="1">
    <source>
        <dbReference type="EMBL" id="CAI8845435.1"/>
    </source>
</evidence>